<accession>A0A1V6RJM3</accession>
<proteinExistence type="predicted"/>
<evidence type="ECO:0000313" key="2">
    <source>
        <dbReference type="Proteomes" id="UP000191518"/>
    </source>
</evidence>
<dbReference type="Proteomes" id="UP000191518">
    <property type="component" value="Unassembled WGS sequence"/>
</dbReference>
<dbReference type="EMBL" id="MDYP01000042">
    <property type="protein sequence ID" value="OQE01629.1"/>
    <property type="molecule type" value="Genomic_DNA"/>
</dbReference>
<gene>
    <name evidence="1" type="ORF">PENVUL_c042G04303</name>
</gene>
<dbReference type="STRING" id="29845.A0A1V6RJM3"/>
<organism evidence="1 2">
    <name type="scientific">Penicillium vulpinum</name>
    <dbReference type="NCBI Taxonomy" id="29845"/>
    <lineage>
        <taxon>Eukaryota</taxon>
        <taxon>Fungi</taxon>
        <taxon>Dikarya</taxon>
        <taxon>Ascomycota</taxon>
        <taxon>Pezizomycotina</taxon>
        <taxon>Eurotiomycetes</taxon>
        <taxon>Eurotiomycetidae</taxon>
        <taxon>Eurotiales</taxon>
        <taxon>Aspergillaceae</taxon>
        <taxon>Penicillium</taxon>
    </lineage>
</organism>
<evidence type="ECO:0000313" key="1">
    <source>
        <dbReference type="EMBL" id="OQE01629.1"/>
    </source>
</evidence>
<dbReference type="AlphaFoldDB" id="A0A1V6RJM3"/>
<reference evidence="2" key="1">
    <citation type="journal article" date="2017" name="Nat. Microbiol.">
        <title>Global analysis of biosynthetic gene clusters reveals vast potential of secondary metabolite production in Penicillium species.</title>
        <authorList>
            <person name="Nielsen J.C."/>
            <person name="Grijseels S."/>
            <person name="Prigent S."/>
            <person name="Ji B."/>
            <person name="Dainat J."/>
            <person name="Nielsen K.F."/>
            <person name="Frisvad J.C."/>
            <person name="Workman M."/>
            <person name="Nielsen J."/>
        </authorList>
    </citation>
    <scope>NUCLEOTIDE SEQUENCE [LARGE SCALE GENOMIC DNA]</scope>
    <source>
        <strain evidence="2">IBT 29486</strain>
    </source>
</reference>
<keyword evidence="2" id="KW-1185">Reference proteome</keyword>
<protein>
    <submittedName>
        <fullName evidence="1">Uncharacterized protein</fullName>
    </submittedName>
</protein>
<name>A0A1V6RJM3_9EURO</name>
<sequence length="156" mass="17759">MASALPIDDDGSSRVYNIVNRLFHRHYDINSADDQPLFYGEISMFTPNKPDVILHADTSTRAPIVAISKFLKSSGDYKIGIGNPDDINTVQWEDMTKELIHKPKYRLEMTNGRRSFLWKRTRTIGVGNSAPSQWTGWNYKLVDEHTEQVLAVFSGL</sequence>
<comment type="caution">
    <text evidence="1">The sequence shown here is derived from an EMBL/GenBank/DDBJ whole genome shotgun (WGS) entry which is preliminary data.</text>
</comment>